<dbReference type="EMBL" id="HACG01021193">
    <property type="protein sequence ID" value="CEK68058.1"/>
    <property type="molecule type" value="Transcribed_RNA"/>
</dbReference>
<feature type="non-terminal residue" evidence="1">
    <location>
        <position position="1"/>
    </location>
</feature>
<dbReference type="AlphaFoldDB" id="A0A0B6ZHQ1"/>
<name>A0A0B6ZHQ1_9EUPU</name>
<protein>
    <submittedName>
        <fullName evidence="1">Uncharacterized protein</fullName>
    </submittedName>
</protein>
<evidence type="ECO:0000313" key="1">
    <source>
        <dbReference type="EMBL" id="CEK68058.1"/>
    </source>
</evidence>
<reference evidence="1" key="1">
    <citation type="submission" date="2014-12" db="EMBL/GenBank/DDBJ databases">
        <title>Insight into the proteome of Arion vulgaris.</title>
        <authorList>
            <person name="Aradska J."/>
            <person name="Bulat T."/>
            <person name="Smidak R."/>
            <person name="Sarate P."/>
            <person name="Gangsoo J."/>
            <person name="Sialana F."/>
            <person name="Bilban M."/>
            <person name="Lubec G."/>
        </authorList>
    </citation>
    <scope>NUCLEOTIDE SEQUENCE</scope>
    <source>
        <tissue evidence="1">Skin</tissue>
    </source>
</reference>
<sequence>LHDNIVFYSTSYNLCMTIIKPSVQVQHENKNNPKCKKENNFKQKAINILCTYSI</sequence>
<organism evidence="1">
    <name type="scientific">Arion vulgaris</name>
    <dbReference type="NCBI Taxonomy" id="1028688"/>
    <lineage>
        <taxon>Eukaryota</taxon>
        <taxon>Metazoa</taxon>
        <taxon>Spiralia</taxon>
        <taxon>Lophotrochozoa</taxon>
        <taxon>Mollusca</taxon>
        <taxon>Gastropoda</taxon>
        <taxon>Heterobranchia</taxon>
        <taxon>Euthyneura</taxon>
        <taxon>Panpulmonata</taxon>
        <taxon>Eupulmonata</taxon>
        <taxon>Stylommatophora</taxon>
        <taxon>Helicina</taxon>
        <taxon>Arionoidea</taxon>
        <taxon>Arionidae</taxon>
        <taxon>Arion</taxon>
    </lineage>
</organism>
<gene>
    <name evidence="1" type="primary">ORF64926</name>
</gene>
<accession>A0A0B6ZHQ1</accession>
<proteinExistence type="predicted"/>